<comment type="caution">
    <text evidence="10">The sequence shown here is derived from an EMBL/GenBank/DDBJ whole genome shotgun (WGS) entry which is preliminary data.</text>
</comment>
<dbReference type="PANTHER" id="PTHR43386:SF1">
    <property type="entry name" value="D,D-DIPEPTIDE TRANSPORT SYSTEM PERMEASE PROTEIN DDPC-RELATED"/>
    <property type="match status" value="1"/>
</dbReference>
<keyword evidence="2 7" id="KW-0813">Transport</keyword>
<dbReference type="Proteomes" id="UP000631535">
    <property type="component" value="Unassembled WGS sequence"/>
</dbReference>
<evidence type="ECO:0000256" key="2">
    <source>
        <dbReference type="ARBA" id="ARBA00022448"/>
    </source>
</evidence>
<evidence type="ECO:0000256" key="5">
    <source>
        <dbReference type="ARBA" id="ARBA00022989"/>
    </source>
</evidence>
<keyword evidence="3" id="KW-1003">Cell membrane</keyword>
<reference evidence="11" key="1">
    <citation type="journal article" date="2019" name="Int. J. Syst. Evol. Microbiol.">
        <title>The Global Catalogue of Microorganisms (GCM) 10K type strain sequencing project: providing services to taxonomists for standard genome sequencing and annotation.</title>
        <authorList>
            <consortium name="The Broad Institute Genomics Platform"/>
            <consortium name="The Broad Institute Genome Sequencing Center for Infectious Disease"/>
            <person name="Wu L."/>
            <person name="Ma J."/>
        </authorList>
    </citation>
    <scope>NUCLEOTIDE SEQUENCE [LARGE SCALE GENOMIC DNA]</scope>
    <source>
        <strain evidence="11">CGMCC 4.7178</strain>
    </source>
</reference>
<feature type="transmembrane region" description="Helical" evidence="7">
    <location>
        <begin position="274"/>
        <end position="293"/>
    </location>
</feature>
<feature type="transmembrane region" description="Helical" evidence="7">
    <location>
        <begin position="174"/>
        <end position="196"/>
    </location>
</feature>
<dbReference type="Pfam" id="PF00528">
    <property type="entry name" value="BPD_transp_1"/>
    <property type="match status" value="1"/>
</dbReference>
<keyword evidence="5 7" id="KW-1133">Transmembrane helix</keyword>
<dbReference type="InterPro" id="IPR000515">
    <property type="entry name" value="MetI-like"/>
</dbReference>
<protein>
    <submittedName>
        <fullName evidence="10">ABC transporter permease</fullName>
    </submittedName>
</protein>
<feature type="domain" description="ABC transmembrane type-1" evidence="9">
    <location>
        <begin position="136"/>
        <end position="334"/>
    </location>
</feature>
<comment type="subcellular location">
    <subcellularLocation>
        <location evidence="1 7">Cell membrane</location>
        <topology evidence="1 7">Multi-pass membrane protein</topology>
    </subcellularLocation>
</comment>
<dbReference type="SUPFAM" id="SSF161098">
    <property type="entry name" value="MetI-like"/>
    <property type="match status" value="1"/>
</dbReference>
<gene>
    <name evidence="10" type="ORF">GCM10012287_29290</name>
</gene>
<evidence type="ECO:0000259" key="9">
    <source>
        <dbReference type="PROSITE" id="PS50928"/>
    </source>
</evidence>
<evidence type="ECO:0000256" key="6">
    <source>
        <dbReference type="ARBA" id="ARBA00023136"/>
    </source>
</evidence>
<evidence type="ECO:0000256" key="7">
    <source>
        <dbReference type="RuleBase" id="RU363032"/>
    </source>
</evidence>
<dbReference type="InterPro" id="IPR035906">
    <property type="entry name" value="MetI-like_sf"/>
</dbReference>
<sequence length="347" mass="37712">MTSPSQAAIAGAETPDPDGVGLTTEPVGREGSKDQQVGRSPGQLMWMRFKRDRTGVISAFVVLSMFAVAALAPVISWLYGKDPWTRYGQLKEGLLNDNGYPIKPNGGIDAEHWFGLEPGLGRDVFMQLVYGMRTSLSLAVVIALLSVLLAIVIGVAGGYLGGKTDYLLGRLTDLMMSFPSQLFFVAFVPVIGALMVDPQDEMPTGLRAAVLIFVMWLLGWMTLARLLRGQVLTLREREFVEAAKVAGTPPWRIIRKELLPNVVTPILVQSTYMLPNFVTAVAGLSFLGVGMPASTPDWGRMFATGAEVYQSDITYMIFPGVAMVIFIVAFNLLGDSVRDAFDPKSGR</sequence>
<evidence type="ECO:0000313" key="11">
    <source>
        <dbReference type="Proteomes" id="UP000631535"/>
    </source>
</evidence>
<feature type="transmembrane region" description="Helical" evidence="7">
    <location>
        <begin position="136"/>
        <end position="162"/>
    </location>
</feature>
<evidence type="ECO:0000256" key="1">
    <source>
        <dbReference type="ARBA" id="ARBA00004651"/>
    </source>
</evidence>
<feature type="transmembrane region" description="Helical" evidence="7">
    <location>
        <begin position="55"/>
        <end position="79"/>
    </location>
</feature>
<dbReference type="InterPro" id="IPR050366">
    <property type="entry name" value="BP-dependent_transpt_permease"/>
</dbReference>
<organism evidence="10 11">
    <name type="scientific">Streptomyces daqingensis</name>
    <dbReference type="NCBI Taxonomy" id="1472640"/>
    <lineage>
        <taxon>Bacteria</taxon>
        <taxon>Bacillati</taxon>
        <taxon>Actinomycetota</taxon>
        <taxon>Actinomycetes</taxon>
        <taxon>Kitasatosporales</taxon>
        <taxon>Streptomycetaceae</taxon>
        <taxon>Streptomyces</taxon>
    </lineage>
</organism>
<dbReference type="PROSITE" id="PS50928">
    <property type="entry name" value="ABC_TM1"/>
    <property type="match status" value="1"/>
</dbReference>
<evidence type="ECO:0000256" key="4">
    <source>
        <dbReference type="ARBA" id="ARBA00022692"/>
    </source>
</evidence>
<dbReference type="EMBL" id="BMMP01000008">
    <property type="protein sequence ID" value="GGO50159.1"/>
    <property type="molecule type" value="Genomic_DNA"/>
</dbReference>
<feature type="region of interest" description="Disordered" evidence="8">
    <location>
        <begin position="1"/>
        <end position="39"/>
    </location>
</feature>
<keyword evidence="4 7" id="KW-0812">Transmembrane</keyword>
<evidence type="ECO:0000313" key="10">
    <source>
        <dbReference type="EMBL" id="GGO50159.1"/>
    </source>
</evidence>
<comment type="similarity">
    <text evidence="7">Belongs to the binding-protein-dependent transport system permease family.</text>
</comment>
<dbReference type="RefSeq" id="WP_074467702.1">
    <property type="nucleotide sequence ID" value="NZ_BMMP01000008.1"/>
</dbReference>
<dbReference type="Pfam" id="PF12911">
    <property type="entry name" value="OppC_N"/>
    <property type="match status" value="1"/>
</dbReference>
<dbReference type="PANTHER" id="PTHR43386">
    <property type="entry name" value="OLIGOPEPTIDE TRANSPORT SYSTEM PERMEASE PROTEIN APPC"/>
    <property type="match status" value="1"/>
</dbReference>
<accession>A0ABQ2MEA4</accession>
<proteinExistence type="inferred from homology"/>
<evidence type="ECO:0000256" key="8">
    <source>
        <dbReference type="SAM" id="MobiDB-lite"/>
    </source>
</evidence>
<keyword evidence="11" id="KW-1185">Reference proteome</keyword>
<feature type="transmembrane region" description="Helical" evidence="7">
    <location>
        <begin position="313"/>
        <end position="334"/>
    </location>
</feature>
<keyword evidence="6 7" id="KW-0472">Membrane</keyword>
<dbReference type="Gene3D" id="1.10.3720.10">
    <property type="entry name" value="MetI-like"/>
    <property type="match status" value="1"/>
</dbReference>
<feature type="transmembrane region" description="Helical" evidence="7">
    <location>
        <begin position="208"/>
        <end position="227"/>
    </location>
</feature>
<evidence type="ECO:0000256" key="3">
    <source>
        <dbReference type="ARBA" id="ARBA00022475"/>
    </source>
</evidence>
<dbReference type="CDD" id="cd06261">
    <property type="entry name" value="TM_PBP2"/>
    <property type="match status" value="1"/>
</dbReference>
<name>A0ABQ2MEA4_9ACTN</name>
<dbReference type="InterPro" id="IPR025966">
    <property type="entry name" value="OppC_N"/>
</dbReference>